<organism evidence="13">
    <name type="scientific">Candidatus Kentrum eta</name>
    <dbReference type="NCBI Taxonomy" id="2126337"/>
    <lineage>
        <taxon>Bacteria</taxon>
        <taxon>Pseudomonadati</taxon>
        <taxon>Pseudomonadota</taxon>
        <taxon>Gammaproteobacteria</taxon>
        <taxon>Candidatus Kentrum</taxon>
    </lineage>
</organism>
<dbReference type="SUPFAM" id="SSF51366">
    <property type="entry name" value="Ribulose-phoshate binding barrel"/>
    <property type="match status" value="1"/>
</dbReference>
<keyword evidence="6 10" id="KW-0028">Amino-acid biosynthesis</keyword>
<evidence type="ECO:0000256" key="8">
    <source>
        <dbReference type="ARBA" id="ARBA00023141"/>
    </source>
</evidence>
<keyword evidence="8 10" id="KW-0057">Aromatic amino acid biosynthesis</keyword>
<dbReference type="EMBL" id="CAADFG010000007">
    <property type="protein sequence ID" value="VFJ88182.1"/>
    <property type="molecule type" value="Genomic_DNA"/>
</dbReference>
<dbReference type="NCBIfam" id="NF002299">
    <property type="entry name" value="PRK01222.1-6"/>
    <property type="match status" value="1"/>
</dbReference>
<keyword evidence="7 10" id="KW-0822">Tryptophan biosynthesis</keyword>
<evidence type="ECO:0000256" key="6">
    <source>
        <dbReference type="ARBA" id="ARBA00022605"/>
    </source>
</evidence>
<comment type="catalytic activity">
    <reaction evidence="1 10">
        <text>N-(5-phospho-beta-D-ribosyl)anthranilate = 1-(2-carboxyphenylamino)-1-deoxy-D-ribulose 5-phosphate</text>
        <dbReference type="Rhea" id="RHEA:21540"/>
        <dbReference type="ChEBI" id="CHEBI:18277"/>
        <dbReference type="ChEBI" id="CHEBI:58613"/>
        <dbReference type="EC" id="5.3.1.24"/>
    </reaction>
</comment>
<dbReference type="InterPro" id="IPR011060">
    <property type="entry name" value="RibuloseP-bd_barrel"/>
</dbReference>
<dbReference type="InterPro" id="IPR013785">
    <property type="entry name" value="Aldolase_TIM"/>
</dbReference>
<comment type="similarity">
    <text evidence="3 10">Belongs to the TrpF family.</text>
</comment>
<keyword evidence="9 10" id="KW-0413">Isomerase</keyword>
<evidence type="ECO:0000256" key="1">
    <source>
        <dbReference type="ARBA" id="ARBA00001164"/>
    </source>
</evidence>
<dbReference type="InterPro" id="IPR001240">
    <property type="entry name" value="PRAI_dom"/>
</dbReference>
<feature type="domain" description="N-(5'phosphoribosyl) anthranilate isomerase (PRAI)" evidence="12">
    <location>
        <begin position="40"/>
        <end position="235"/>
    </location>
</feature>
<feature type="region of interest" description="Disordered" evidence="11">
    <location>
        <begin position="1"/>
        <end position="35"/>
    </location>
</feature>
<dbReference type="NCBIfam" id="NF002298">
    <property type="entry name" value="PRK01222.1-4"/>
    <property type="match status" value="1"/>
</dbReference>
<dbReference type="EMBL" id="CAADFI010000008">
    <property type="protein sequence ID" value="VFJ90195.1"/>
    <property type="molecule type" value="Genomic_DNA"/>
</dbReference>
<dbReference type="HAMAP" id="MF_00135">
    <property type="entry name" value="PRAI"/>
    <property type="match status" value="1"/>
</dbReference>
<reference evidence="13" key="1">
    <citation type="submission" date="2019-02" db="EMBL/GenBank/DDBJ databases">
        <authorList>
            <person name="Gruber-Vodicka R. H."/>
            <person name="Seah K. B. B."/>
        </authorList>
    </citation>
    <scope>NUCLEOTIDE SEQUENCE</scope>
    <source>
        <strain evidence="15">BECK_SA2B12</strain>
        <strain evidence="13">BECK_SA2B15</strain>
        <strain evidence="14">BECK_SA2B20</strain>
    </source>
</reference>
<accession>A0A450U8J3</accession>
<evidence type="ECO:0000313" key="13">
    <source>
        <dbReference type="EMBL" id="VFJ88182.1"/>
    </source>
</evidence>
<gene>
    <name evidence="10" type="primary">trpF</name>
    <name evidence="13" type="ORF">BECKH772A_GA0070896_1000728</name>
    <name evidence="14" type="ORF">BECKH772B_GA0070898_1000828</name>
    <name evidence="15" type="ORF">BECKH772C_GA0070978_1000728</name>
</gene>
<evidence type="ECO:0000256" key="11">
    <source>
        <dbReference type="SAM" id="MobiDB-lite"/>
    </source>
</evidence>
<protein>
    <recommendedName>
        <fullName evidence="5 10">N-(5'-phosphoribosyl)anthranilate isomerase</fullName>
        <shortName evidence="10">PRAI</shortName>
        <ecNumber evidence="4 10">5.3.1.24</ecNumber>
    </recommendedName>
</protein>
<feature type="compositionally biased region" description="Basic residues" evidence="11">
    <location>
        <begin position="25"/>
        <end position="35"/>
    </location>
</feature>
<dbReference type="PANTHER" id="PTHR42894">
    <property type="entry name" value="N-(5'-PHOSPHORIBOSYL)ANTHRANILATE ISOMERASE"/>
    <property type="match status" value="1"/>
</dbReference>
<feature type="compositionally biased region" description="Basic and acidic residues" evidence="11">
    <location>
        <begin position="1"/>
        <end position="14"/>
    </location>
</feature>
<evidence type="ECO:0000256" key="5">
    <source>
        <dbReference type="ARBA" id="ARBA00022272"/>
    </source>
</evidence>
<evidence type="ECO:0000256" key="4">
    <source>
        <dbReference type="ARBA" id="ARBA00012572"/>
    </source>
</evidence>
<name>A0A450U8J3_9GAMM</name>
<dbReference type="EC" id="5.3.1.24" evidence="4 10"/>
<dbReference type="EMBL" id="CAADFJ010000007">
    <property type="protein sequence ID" value="VFJ96562.1"/>
    <property type="molecule type" value="Genomic_DNA"/>
</dbReference>
<dbReference type="FunFam" id="3.20.20.70:FF:000075">
    <property type="entry name" value="Tryptophan biosynthesis protein TRP1"/>
    <property type="match status" value="1"/>
</dbReference>
<evidence type="ECO:0000313" key="14">
    <source>
        <dbReference type="EMBL" id="VFJ90195.1"/>
    </source>
</evidence>
<evidence type="ECO:0000259" key="12">
    <source>
        <dbReference type="Pfam" id="PF00697"/>
    </source>
</evidence>
<dbReference type="UniPathway" id="UPA00035">
    <property type="reaction ID" value="UER00042"/>
</dbReference>
<evidence type="ECO:0000256" key="3">
    <source>
        <dbReference type="ARBA" id="ARBA00007571"/>
    </source>
</evidence>
<comment type="pathway">
    <text evidence="2 10">Amino-acid biosynthesis; L-tryptophan biosynthesis; L-tryptophan from chorismate: step 3/5.</text>
</comment>
<evidence type="ECO:0000313" key="15">
    <source>
        <dbReference type="EMBL" id="VFJ96562.1"/>
    </source>
</evidence>
<evidence type="ECO:0000256" key="9">
    <source>
        <dbReference type="ARBA" id="ARBA00023235"/>
    </source>
</evidence>
<dbReference type="GO" id="GO:0004640">
    <property type="term" value="F:phosphoribosylanthranilate isomerase activity"/>
    <property type="evidence" value="ECO:0007669"/>
    <property type="project" value="UniProtKB-UniRule"/>
</dbReference>
<dbReference type="InterPro" id="IPR044643">
    <property type="entry name" value="TrpF_fam"/>
</dbReference>
<dbReference type="Gene3D" id="3.20.20.70">
    <property type="entry name" value="Aldolase class I"/>
    <property type="match status" value="1"/>
</dbReference>
<evidence type="ECO:0000256" key="2">
    <source>
        <dbReference type="ARBA" id="ARBA00004664"/>
    </source>
</evidence>
<dbReference type="CDD" id="cd00405">
    <property type="entry name" value="PRAI"/>
    <property type="match status" value="1"/>
</dbReference>
<dbReference type="GO" id="GO:0000162">
    <property type="term" value="P:L-tryptophan biosynthetic process"/>
    <property type="evidence" value="ECO:0007669"/>
    <property type="project" value="UniProtKB-UniRule"/>
</dbReference>
<proteinExistence type="inferred from homology"/>
<evidence type="ECO:0000256" key="10">
    <source>
        <dbReference type="HAMAP-Rule" id="MF_00135"/>
    </source>
</evidence>
<dbReference type="Pfam" id="PF00697">
    <property type="entry name" value="PRAI"/>
    <property type="match status" value="1"/>
</dbReference>
<sequence length="239" mass="26444">MRRSHDPNAPDKKSFTHISLPIRQSRTRGNHKNKPMRTRIKICGMTRPEDALAAARLGADAIGMVFYPPSPRAITLDRARAIAAALPPFVTLVALFVDPEPRLVEDVIHALPVGLLQFHGDETPADCERYGRPYIKAVRMREDVVLSHWMERFSSAAGLLPDTYRKDVPGGTGQTFDWSRIPLERAMPLVLAGGLNPDNVREAVRIARPFAVDVSGGVESAKGIKDADRMARFMDAVSR</sequence>
<dbReference type="AlphaFoldDB" id="A0A450U8J3"/>
<evidence type="ECO:0000256" key="7">
    <source>
        <dbReference type="ARBA" id="ARBA00022822"/>
    </source>
</evidence>
<dbReference type="PANTHER" id="PTHR42894:SF1">
    <property type="entry name" value="N-(5'-PHOSPHORIBOSYL)ANTHRANILATE ISOMERASE"/>
    <property type="match status" value="1"/>
</dbReference>